<reference evidence="1 2" key="1">
    <citation type="submission" date="2023-10" db="EMBL/GenBank/DDBJ databases">
        <title>Development of a sustainable strategy for remediation of hydrocarbon-contaminated territories based on the waste exchange concept.</title>
        <authorList>
            <person name="Krivoruchko A."/>
        </authorList>
    </citation>
    <scope>NUCLEOTIDE SEQUENCE [LARGE SCALE GENOMIC DNA]</scope>
    <source>
        <strain evidence="1 2">IEGM 1203</strain>
    </source>
</reference>
<sequence length="71" mass="7921">MISKTAGKAMEPGVDQLAVLNVHTPHRLAEVAEVAAELNNRPRKILGWDTPADRFARLVNERRSPLCCDDR</sequence>
<organism evidence="1 2">
    <name type="scientific">Rhodococcus globerulus</name>
    <dbReference type="NCBI Taxonomy" id="33008"/>
    <lineage>
        <taxon>Bacteria</taxon>
        <taxon>Bacillati</taxon>
        <taxon>Actinomycetota</taxon>
        <taxon>Actinomycetes</taxon>
        <taxon>Mycobacteriales</taxon>
        <taxon>Nocardiaceae</taxon>
        <taxon>Rhodococcus</taxon>
    </lineage>
</organism>
<evidence type="ECO:0008006" key="3">
    <source>
        <dbReference type="Google" id="ProtNLM"/>
    </source>
</evidence>
<evidence type="ECO:0000313" key="1">
    <source>
        <dbReference type="EMBL" id="MDV6271498.1"/>
    </source>
</evidence>
<dbReference type="RefSeq" id="WP_317546007.1">
    <property type="nucleotide sequence ID" value="NZ_JAWLKB010000051.1"/>
</dbReference>
<dbReference type="EMBL" id="JAWLKB010000051">
    <property type="protein sequence ID" value="MDV6271498.1"/>
    <property type="molecule type" value="Genomic_DNA"/>
</dbReference>
<name>A0ABU4C4Q2_RHOGO</name>
<comment type="caution">
    <text evidence="1">The sequence shown here is derived from an EMBL/GenBank/DDBJ whole genome shotgun (WGS) entry which is preliminary data.</text>
</comment>
<proteinExistence type="predicted"/>
<evidence type="ECO:0000313" key="2">
    <source>
        <dbReference type="Proteomes" id="UP001185927"/>
    </source>
</evidence>
<keyword evidence="2" id="KW-1185">Reference proteome</keyword>
<accession>A0ABU4C4Q2</accession>
<protein>
    <recommendedName>
        <fullName evidence="3">Transposase</fullName>
    </recommendedName>
</protein>
<dbReference type="Proteomes" id="UP001185927">
    <property type="component" value="Unassembled WGS sequence"/>
</dbReference>
<gene>
    <name evidence="1" type="ORF">R3Q16_33365</name>
</gene>